<dbReference type="AlphaFoldDB" id="A0A0F9KSB7"/>
<reference evidence="1" key="1">
    <citation type="journal article" date="2015" name="Nature">
        <title>Complex archaea that bridge the gap between prokaryotes and eukaryotes.</title>
        <authorList>
            <person name="Spang A."/>
            <person name="Saw J.H."/>
            <person name="Jorgensen S.L."/>
            <person name="Zaremba-Niedzwiedzka K."/>
            <person name="Martijn J."/>
            <person name="Lind A.E."/>
            <person name="van Eijk R."/>
            <person name="Schleper C."/>
            <person name="Guy L."/>
            <person name="Ettema T.J."/>
        </authorList>
    </citation>
    <scope>NUCLEOTIDE SEQUENCE</scope>
</reference>
<sequence>DDNRGNHALMFYLLAFQKTRDGDPLISARDHSELFKAVGRDQDGGTGGRRRRKG</sequence>
<dbReference type="EMBL" id="LAZR01014251">
    <property type="protein sequence ID" value="KKM18295.1"/>
    <property type="molecule type" value="Genomic_DNA"/>
</dbReference>
<proteinExistence type="predicted"/>
<evidence type="ECO:0000313" key="1">
    <source>
        <dbReference type="EMBL" id="KKM18295.1"/>
    </source>
</evidence>
<gene>
    <name evidence="1" type="ORF">LCGC14_1667070</name>
</gene>
<protein>
    <submittedName>
        <fullName evidence="1">Uncharacterized protein</fullName>
    </submittedName>
</protein>
<accession>A0A0F9KSB7</accession>
<organism evidence="1">
    <name type="scientific">marine sediment metagenome</name>
    <dbReference type="NCBI Taxonomy" id="412755"/>
    <lineage>
        <taxon>unclassified sequences</taxon>
        <taxon>metagenomes</taxon>
        <taxon>ecological metagenomes</taxon>
    </lineage>
</organism>
<feature type="non-terminal residue" evidence="1">
    <location>
        <position position="1"/>
    </location>
</feature>
<comment type="caution">
    <text evidence="1">The sequence shown here is derived from an EMBL/GenBank/DDBJ whole genome shotgun (WGS) entry which is preliminary data.</text>
</comment>
<name>A0A0F9KSB7_9ZZZZ</name>